<dbReference type="PANTHER" id="PTHR21178:SF8">
    <property type="entry name" value="CILIA- AND FLAGELLA-ASSOCIATED PROTEIN 61"/>
    <property type="match status" value="1"/>
</dbReference>
<gene>
    <name evidence="2" type="ORF">BaRGS_00001837</name>
</gene>
<dbReference type="Proteomes" id="UP001519460">
    <property type="component" value="Unassembled WGS sequence"/>
</dbReference>
<feature type="domain" description="CFAP61 dimerisation" evidence="1">
    <location>
        <begin position="7"/>
        <end position="88"/>
    </location>
</feature>
<dbReference type="EMBL" id="JACVVK020000005">
    <property type="protein sequence ID" value="KAK7506986.1"/>
    <property type="molecule type" value="Genomic_DNA"/>
</dbReference>
<dbReference type="Pfam" id="PF23150">
    <property type="entry name" value="CFAP61_dimer"/>
    <property type="match status" value="1"/>
</dbReference>
<dbReference type="InterPro" id="IPR038884">
    <property type="entry name" value="CFAP61"/>
</dbReference>
<dbReference type="InterPro" id="IPR056299">
    <property type="entry name" value="CFAP61_dimer"/>
</dbReference>
<reference evidence="2 3" key="1">
    <citation type="journal article" date="2023" name="Sci. Data">
        <title>Genome assembly of the Korean intertidal mud-creeper Batillaria attramentaria.</title>
        <authorList>
            <person name="Patra A.K."/>
            <person name="Ho P.T."/>
            <person name="Jun S."/>
            <person name="Lee S.J."/>
            <person name="Kim Y."/>
            <person name="Won Y.J."/>
        </authorList>
    </citation>
    <scope>NUCLEOTIDE SEQUENCE [LARGE SCALE GENOMIC DNA]</scope>
    <source>
        <strain evidence="2">Wonlab-2016</strain>
    </source>
</reference>
<name>A0ABD0M6K1_9CAEN</name>
<sequence>MLNSFADQIREISTGTPDSEEGYMKLVVSQYQTVERVVCISKKPIPASNLICLYGVHQRCLNNLVSRYDEGLIKDLYSYFQESWAMSIFHDRWSDFRDEIRELLVNSEADADQTGTLEDVVRQMVDEEVGLADEQRQKLMEKYKSMGCKRAVETRLLSFLSYNYYHLPMYAKPGMV</sequence>
<dbReference type="AlphaFoldDB" id="A0ABD0M6K1"/>
<keyword evidence="3" id="KW-1185">Reference proteome</keyword>
<protein>
    <recommendedName>
        <fullName evidence="1">CFAP61 dimerisation domain-containing protein</fullName>
    </recommendedName>
</protein>
<proteinExistence type="predicted"/>
<dbReference type="PANTHER" id="PTHR21178">
    <property type="entry name" value="CILIA- AND FLAGELLA-ASSOCIATED PROTEIN 61"/>
    <property type="match status" value="1"/>
</dbReference>
<evidence type="ECO:0000313" key="3">
    <source>
        <dbReference type="Proteomes" id="UP001519460"/>
    </source>
</evidence>
<comment type="caution">
    <text evidence="2">The sequence shown here is derived from an EMBL/GenBank/DDBJ whole genome shotgun (WGS) entry which is preliminary data.</text>
</comment>
<evidence type="ECO:0000313" key="2">
    <source>
        <dbReference type="EMBL" id="KAK7506986.1"/>
    </source>
</evidence>
<accession>A0ABD0M6K1</accession>
<organism evidence="2 3">
    <name type="scientific">Batillaria attramentaria</name>
    <dbReference type="NCBI Taxonomy" id="370345"/>
    <lineage>
        <taxon>Eukaryota</taxon>
        <taxon>Metazoa</taxon>
        <taxon>Spiralia</taxon>
        <taxon>Lophotrochozoa</taxon>
        <taxon>Mollusca</taxon>
        <taxon>Gastropoda</taxon>
        <taxon>Caenogastropoda</taxon>
        <taxon>Sorbeoconcha</taxon>
        <taxon>Cerithioidea</taxon>
        <taxon>Batillariidae</taxon>
        <taxon>Batillaria</taxon>
    </lineage>
</organism>
<evidence type="ECO:0000259" key="1">
    <source>
        <dbReference type="Pfam" id="PF23150"/>
    </source>
</evidence>